<reference evidence="2" key="1">
    <citation type="submission" date="2020-01" db="EMBL/GenBank/DDBJ databases">
        <authorList>
            <person name="Meier V. D."/>
            <person name="Meier V D."/>
        </authorList>
    </citation>
    <scope>NUCLEOTIDE SEQUENCE</scope>
    <source>
        <strain evidence="2">HLG_WM_MAG_10</strain>
    </source>
</reference>
<name>A0A6S6TZT8_9BACT</name>
<gene>
    <name evidence="2" type="ORF">HELGO_WM18108</name>
</gene>
<evidence type="ECO:0008006" key="3">
    <source>
        <dbReference type="Google" id="ProtNLM"/>
    </source>
</evidence>
<dbReference type="NCBIfam" id="NF033709">
    <property type="entry name" value="PorV_fam"/>
    <property type="match status" value="1"/>
</dbReference>
<feature type="signal peptide" evidence="1">
    <location>
        <begin position="1"/>
        <end position="22"/>
    </location>
</feature>
<dbReference type="EMBL" id="CACVAQ010000289">
    <property type="protein sequence ID" value="CAA6820726.1"/>
    <property type="molecule type" value="Genomic_DNA"/>
</dbReference>
<proteinExistence type="predicted"/>
<dbReference type="AlphaFoldDB" id="A0A6S6TZT8"/>
<accession>A0A6S6TZT8</accession>
<dbReference type="Gene3D" id="2.40.160.60">
    <property type="entry name" value="Outer membrane protein transport protein (OMPP1/FadL/TodX)"/>
    <property type="match status" value="1"/>
</dbReference>
<keyword evidence="1" id="KW-0732">Signal</keyword>
<evidence type="ECO:0000313" key="2">
    <source>
        <dbReference type="EMBL" id="CAA6820726.1"/>
    </source>
</evidence>
<evidence type="ECO:0000256" key="1">
    <source>
        <dbReference type="SAM" id="SignalP"/>
    </source>
</evidence>
<organism evidence="2">
    <name type="scientific">uncultured Aureispira sp</name>
    <dbReference type="NCBI Taxonomy" id="1331704"/>
    <lineage>
        <taxon>Bacteria</taxon>
        <taxon>Pseudomonadati</taxon>
        <taxon>Bacteroidota</taxon>
        <taxon>Saprospiria</taxon>
        <taxon>Saprospirales</taxon>
        <taxon>Saprospiraceae</taxon>
        <taxon>Aureispira</taxon>
        <taxon>environmental samples</taxon>
    </lineage>
</organism>
<protein>
    <recommendedName>
        <fullName evidence="3">PorV/PorQ family protein</fullName>
    </recommendedName>
</protein>
<feature type="chain" id="PRO_5028220148" description="PorV/PorQ family protein" evidence="1">
    <location>
        <begin position="23"/>
        <end position="381"/>
    </location>
</feature>
<sequence length="381" mass="42289">MLRLLFMATAIFALVSSLNAQKYSNEFLSIGVGARAQAMAGAQIAQVNDATAGFWNPAGLVGVDTDLQLAAMHNEWFAGIGRYDYVGLAAPIMNKAHYLGFTFIRFGVDNIPNTLTLYEKDGTVNYNNVTSFNAADYAFMLHYAKNFEEIGLSFGVTPKVVHRKIGPFATSWGFGIDLGAQYRRGDWQFGLMLKDISTTFNAWSFDFTDEEKQVLSITGNDIPVKSMEITRPTIGLGAAYHKDFKIGTPKEGKQQKFIGLTAELDFNMTTDGRRNVLLSADPISFDPALGLEFHYNNLIFLRGGVNNIQQFKDISDNQKWAVQPNFGVGFRIYKFYIDYALGMNAGSAILDNTQGAVLSHIVSIKIDISFKYIQNALKDEE</sequence>